<gene>
    <name evidence="2" type="ORF">SASPL_141912</name>
</gene>
<name>A0A8X8WJA0_SALSN</name>
<dbReference type="EMBL" id="PNBA02000016">
    <property type="protein sequence ID" value="KAG6395785.1"/>
    <property type="molecule type" value="Genomic_DNA"/>
</dbReference>
<comment type="caution">
    <text evidence="2">The sequence shown here is derived from an EMBL/GenBank/DDBJ whole genome shotgun (WGS) entry which is preliminary data.</text>
</comment>
<evidence type="ECO:0000313" key="2">
    <source>
        <dbReference type="EMBL" id="KAG6395785.1"/>
    </source>
</evidence>
<reference evidence="2" key="1">
    <citation type="submission" date="2018-01" db="EMBL/GenBank/DDBJ databases">
        <authorList>
            <person name="Mao J.F."/>
        </authorList>
    </citation>
    <scope>NUCLEOTIDE SEQUENCE</scope>
    <source>
        <strain evidence="2">Huo1</strain>
        <tissue evidence="2">Leaf</tissue>
    </source>
</reference>
<dbReference type="PANTHER" id="PTHR31762">
    <property type="entry name" value="FAS-BINDING FACTOR-LIKE PROTEIN"/>
    <property type="match status" value="1"/>
</dbReference>
<dbReference type="AlphaFoldDB" id="A0A8X8WJA0"/>
<dbReference type="Proteomes" id="UP000298416">
    <property type="component" value="Unassembled WGS sequence"/>
</dbReference>
<dbReference type="InterPro" id="IPR040321">
    <property type="entry name" value="SCD2-like"/>
</dbReference>
<protein>
    <submittedName>
        <fullName evidence="2">Uncharacterized protein</fullName>
    </submittedName>
</protein>
<feature type="compositionally biased region" description="Polar residues" evidence="1">
    <location>
        <begin position="80"/>
        <end position="98"/>
    </location>
</feature>
<dbReference type="GO" id="GO:0000911">
    <property type="term" value="P:cytokinesis by cell plate formation"/>
    <property type="evidence" value="ECO:0007669"/>
    <property type="project" value="InterPro"/>
</dbReference>
<sequence length="293" mass="33094">MLVTDQLSPSLLNHLLSHQNLTSSLHQLVIDMLVPSLLNHLQIRNSSSLYQLVMLLPSALNHQLNSSSLHQPSKPVEPSPSLNYSIPGRSSNQMNSLEPPQPLSARVVVRPNLRVKTGPMVPSSMSLSLKRVSSVSPADSQLDKVKDKRLFLDFGTFKLKEQASDGLEERERVLKEKEDLTNRVDVESMLMVEKDEGKLPAESNYSETFGLSLDECEDVLLKQINDHMVWLIESNMLIFVVFKALYFWRRAKTLGLEPDIADYRLQFWINQENRLPNSHDAVDGTLSVSPPPM</sequence>
<feature type="region of interest" description="Disordered" evidence="1">
    <location>
        <begin position="65"/>
        <end position="99"/>
    </location>
</feature>
<dbReference type="PANTHER" id="PTHR31762:SF10">
    <property type="entry name" value="FAS-BINDING FACTOR-LIKE PROTEIN"/>
    <property type="match status" value="1"/>
</dbReference>
<keyword evidence="3" id="KW-1185">Reference proteome</keyword>
<reference evidence="2" key="2">
    <citation type="submission" date="2020-08" db="EMBL/GenBank/DDBJ databases">
        <title>Plant Genome Project.</title>
        <authorList>
            <person name="Zhang R.-G."/>
        </authorList>
    </citation>
    <scope>NUCLEOTIDE SEQUENCE</scope>
    <source>
        <strain evidence="2">Huo1</strain>
        <tissue evidence="2">Leaf</tissue>
    </source>
</reference>
<accession>A0A8X8WJA0</accession>
<evidence type="ECO:0000313" key="3">
    <source>
        <dbReference type="Proteomes" id="UP000298416"/>
    </source>
</evidence>
<organism evidence="2">
    <name type="scientific">Salvia splendens</name>
    <name type="common">Scarlet sage</name>
    <dbReference type="NCBI Taxonomy" id="180675"/>
    <lineage>
        <taxon>Eukaryota</taxon>
        <taxon>Viridiplantae</taxon>
        <taxon>Streptophyta</taxon>
        <taxon>Embryophyta</taxon>
        <taxon>Tracheophyta</taxon>
        <taxon>Spermatophyta</taxon>
        <taxon>Magnoliopsida</taxon>
        <taxon>eudicotyledons</taxon>
        <taxon>Gunneridae</taxon>
        <taxon>Pentapetalae</taxon>
        <taxon>asterids</taxon>
        <taxon>lamiids</taxon>
        <taxon>Lamiales</taxon>
        <taxon>Lamiaceae</taxon>
        <taxon>Nepetoideae</taxon>
        <taxon>Mentheae</taxon>
        <taxon>Salviinae</taxon>
        <taxon>Salvia</taxon>
        <taxon>Salvia subgen. Calosphace</taxon>
        <taxon>core Calosphace</taxon>
    </lineage>
</organism>
<proteinExistence type="predicted"/>
<evidence type="ECO:0000256" key="1">
    <source>
        <dbReference type="SAM" id="MobiDB-lite"/>
    </source>
</evidence>